<dbReference type="Proteomes" id="UP000593758">
    <property type="component" value="Chromosome"/>
</dbReference>
<proteinExistence type="predicted"/>
<dbReference type="EMBL" id="CP063169">
    <property type="protein sequence ID" value="QOR69868.1"/>
    <property type="molecule type" value="Genomic_DNA"/>
</dbReference>
<sequence length="190" mass="21042">MNTRELVSRFGACTPQPASDWQGDIPLPDEIARFYQEVGPLGEHGRKGYQGVTLPGDGNDIYLVPLAGLWKEQAGYRWDGRTREPIDEWPSQWIVLAWEGADAYIFDAETKSMLFALPGAWPDDVHPIGGGPTEVVGALALYRLRCEEAGDDALTADFEPRPEWVDSVRKELIEEFGPAGEGVVKILTEI</sequence>
<gene>
    <name evidence="1" type="ORF">IM660_14580</name>
</gene>
<organism evidence="1 2">
    <name type="scientific">Ruania alkalisoli</name>
    <dbReference type="NCBI Taxonomy" id="2779775"/>
    <lineage>
        <taxon>Bacteria</taxon>
        <taxon>Bacillati</taxon>
        <taxon>Actinomycetota</taxon>
        <taxon>Actinomycetes</taxon>
        <taxon>Micrococcales</taxon>
        <taxon>Ruaniaceae</taxon>
        <taxon>Ruania</taxon>
    </lineage>
</organism>
<evidence type="ECO:0000313" key="1">
    <source>
        <dbReference type="EMBL" id="QOR69868.1"/>
    </source>
</evidence>
<dbReference type="AlphaFoldDB" id="A0A7M1SQL3"/>
<keyword evidence="2" id="KW-1185">Reference proteome</keyword>
<protein>
    <recommendedName>
        <fullName evidence="3">SMI1/KNR4 family protein</fullName>
    </recommendedName>
</protein>
<evidence type="ECO:0000313" key="2">
    <source>
        <dbReference type="Proteomes" id="UP000593758"/>
    </source>
</evidence>
<dbReference type="RefSeq" id="WP_193496572.1">
    <property type="nucleotide sequence ID" value="NZ_CP063169.1"/>
</dbReference>
<evidence type="ECO:0008006" key="3">
    <source>
        <dbReference type="Google" id="ProtNLM"/>
    </source>
</evidence>
<accession>A0A7M1SQL3</accession>
<name>A0A7M1SQL3_9MICO</name>
<reference evidence="1 2" key="1">
    <citation type="submission" date="2020-10" db="EMBL/GenBank/DDBJ databases">
        <title>Haloactinobacterium sp. RN3S43, a bacterium isolated from saline soil.</title>
        <authorList>
            <person name="Sun J.-Q."/>
        </authorList>
    </citation>
    <scope>NUCLEOTIDE SEQUENCE [LARGE SCALE GENOMIC DNA]</scope>
    <source>
        <strain evidence="1 2">RN3S43</strain>
    </source>
</reference>
<dbReference type="KEGG" id="halt:IM660_14580"/>